<dbReference type="PANTHER" id="PTHR30328:SF54">
    <property type="entry name" value="HTH-TYPE TRANSCRIPTIONAL REPRESSOR SCO4008"/>
    <property type="match status" value="1"/>
</dbReference>
<dbReference type="RefSeq" id="WP_111372679.1">
    <property type="nucleotide sequence ID" value="NZ_CP029480.1"/>
</dbReference>
<accession>A0A2Z4GE85</accession>
<dbReference type="InterPro" id="IPR050109">
    <property type="entry name" value="HTH-type_TetR-like_transc_reg"/>
</dbReference>
<sequence>MTQEASTELKILKAAEDIFIRDGIDGARMQEIADTAGINKAMLHYYFRSKKLLFERVFAEKAKYFFPEVSSIFQTDNSMVEKLEVFIEKYILFMNENPFIPFFIISTVNKRGNDGFIEKLPFKEAIAQNFIKSYADDLKLGRVPELDPMQLLLSVLGMCIFPYLSRPILMHNFGADEEVFEDLMLARIDELKRYIRKILIVD</sequence>
<name>A0A2Z4GE85_9BACT</name>
<evidence type="ECO:0000313" key="5">
    <source>
        <dbReference type="Proteomes" id="UP000249873"/>
    </source>
</evidence>
<dbReference type="Gene3D" id="1.10.357.10">
    <property type="entry name" value="Tetracycline Repressor, domain 2"/>
    <property type="match status" value="1"/>
</dbReference>
<feature type="DNA-binding region" description="H-T-H motif" evidence="2">
    <location>
        <begin position="28"/>
        <end position="47"/>
    </location>
</feature>
<dbReference type="InterPro" id="IPR009057">
    <property type="entry name" value="Homeodomain-like_sf"/>
</dbReference>
<evidence type="ECO:0000259" key="3">
    <source>
        <dbReference type="PROSITE" id="PS50977"/>
    </source>
</evidence>
<dbReference type="GO" id="GO:0003677">
    <property type="term" value="F:DNA binding"/>
    <property type="evidence" value="ECO:0007669"/>
    <property type="project" value="UniProtKB-UniRule"/>
</dbReference>
<dbReference type="OrthoDB" id="9789566at2"/>
<protein>
    <submittedName>
        <fullName evidence="4">TetR/AcrR family transcriptional regulator</fullName>
    </submittedName>
</protein>
<dbReference type="PRINTS" id="PR00455">
    <property type="entry name" value="HTHTETR"/>
</dbReference>
<evidence type="ECO:0000313" key="4">
    <source>
        <dbReference type="EMBL" id="AWV99345.1"/>
    </source>
</evidence>
<dbReference type="Proteomes" id="UP000249873">
    <property type="component" value="Chromosome"/>
</dbReference>
<proteinExistence type="predicted"/>
<evidence type="ECO:0000256" key="1">
    <source>
        <dbReference type="ARBA" id="ARBA00023125"/>
    </source>
</evidence>
<dbReference type="SUPFAM" id="SSF46689">
    <property type="entry name" value="Homeodomain-like"/>
    <property type="match status" value="1"/>
</dbReference>
<organism evidence="4 5">
    <name type="scientific">Arcticibacterium luteifluviistationis</name>
    <dbReference type="NCBI Taxonomy" id="1784714"/>
    <lineage>
        <taxon>Bacteria</taxon>
        <taxon>Pseudomonadati</taxon>
        <taxon>Bacteroidota</taxon>
        <taxon>Cytophagia</taxon>
        <taxon>Cytophagales</taxon>
        <taxon>Leadbetterellaceae</taxon>
        <taxon>Arcticibacterium</taxon>
    </lineage>
</organism>
<dbReference type="PANTHER" id="PTHR30328">
    <property type="entry name" value="TRANSCRIPTIONAL REPRESSOR"/>
    <property type="match status" value="1"/>
</dbReference>
<keyword evidence="5" id="KW-1185">Reference proteome</keyword>
<evidence type="ECO:0000256" key="2">
    <source>
        <dbReference type="PROSITE-ProRule" id="PRU00335"/>
    </source>
</evidence>
<dbReference type="InterPro" id="IPR001647">
    <property type="entry name" value="HTH_TetR"/>
</dbReference>
<dbReference type="Pfam" id="PF00440">
    <property type="entry name" value="TetR_N"/>
    <property type="match status" value="1"/>
</dbReference>
<dbReference type="KEGG" id="als:DJ013_14715"/>
<reference evidence="4 5" key="1">
    <citation type="submission" date="2018-05" db="EMBL/GenBank/DDBJ databases">
        <title>Complete genome sequence of Arcticibacterium luteifluviistationis SM1504T, a cytophagaceae bacterium isolated from Arctic surface seawater.</title>
        <authorList>
            <person name="Li Y."/>
            <person name="Qin Q.-L."/>
        </authorList>
    </citation>
    <scope>NUCLEOTIDE SEQUENCE [LARGE SCALE GENOMIC DNA]</scope>
    <source>
        <strain evidence="4 5">SM1504</strain>
    </source>
</reference>
<dbReference type="PROSITE" id="PS50977">
    <property type="entry name" value="HTH_TETR_2"/>
    <property type="match status" value="1"/>
</dbReference>
<feature type="domain" description="HTH tetR-type" evidence="3">
    <location>
        <begin position="5"/>
        <end position="65"/>
    </location>
</feature>
<gene>
    <name evidence="4" type="ORF">DJ013_14715</name>
</gene>
<dbReference type="AlphaFoldDB" id="A0A2Z4GE85"/>
<keyword evidence="1 2" id="KW-0238">DNA-binding</keyword>
<dbReference type="EMBL" id="CP029480">
    <property type="protein sequence ID" value="AWV99345.1"/>
    <property type="molecule type" value="Genomic_DNA"/>
</dbReference>